<keyword evidence="3" id="KW-0808">Transferase</keyword>
<evidence type="ECO:0000256" key="5">
    <source>
        <dbReference type="ARBA" id="ARBA00023125"/>
    </source>
</evidence>
<evidence type="ECO:0000256" key="3">
    <source>
        <dbReference type="ARBA" id="ARBA00022679"/>
    </source>
</evidence>
<dbReference type="AlphaFoldDB" id="A0A6B0XZA0"/>
<evidence type="ECO:0000259" key="7">
    <source>
        <dbReference type="PROSITE" id="PS52018"/>
    </source>
</evidence>
<gene>
    <name evidence="8" type="ORF">F4Y60_01455</name>
</gene>
<protein>
    <submittedName>
        <fullName evidence="8">DUF4433 domain-containing protein</fullName>
    </submittedName>
</protein>
<name>A0A6B0XZA0_9RHOB</name>
<dbReference type="GO" id="GO:0003677">
    <property type="term" value="F:DNA binding"/>
    <property type="evidence" value="ECO:0007669"/>
    <property type="project" value="UniProtKB-UniRule"/>
</dbReference>
<feature type="domain" description="DarT" evidence="7">
    <location>
        <begin position="1"/>
        <end position="124"/>
    </location>
</feature>
<evidence type="ECO:0000256" key="2">
    <source>
        <dbReference type="ARBA" id="ARBA00022676"/>
    </source>
</evidence>
<reference evidence="8" key="1">
    <citation type="submission" date="2019-09" db="EMBL/GenBank/DDBJ databases">
        <title>Characterisation of the sponge microbiome using genome-centric metagenomics.</title>
        <authorList>
            <person name="Engelberts J.P."/>
            <person name="Robbins S.J."/>
            <person name="De Goeij J.M."/>
            <person name="Aranda M."/>
            <person name="Bell S.C."/>
            <person name="Webster N.S."/>
        </authorList>
    </citation>
    <scope>NUCLEOTIDE SEQUENCE</scope>
    <source>
        <strain evidence="8">SB0664_bin_43</strain>
    </source>
</reference>
<comment type="caution">
    <text evidence="6">Lacks conserved residue(s) required for the propagation of feature annotation.</text>
</comment>
<comment type="similarity">
    <text evidence="6">Belongs to the DarT ADP-ribosyltransferase family.</text>
</comment>
<comment type="caution">
    <text evidence="8">The sequence shown here is derived from an EMBL/GenBank/DDBJ whole genome shotgun (WGS) entry which is preliminary data.</text>
</comment>
<keyword evidence="4" id="KW-0548">Nucleotidyltransferase</keyword>
<dbReference type="GO" id="GO:0016757">
    <property type="term" value="F:glycosyltransferase activity"/>
    <property type="evidence" value="ECO:0007669"/>
    <property type="project" value="UniProtKB-KW"/>
</dbReference>
<evidence type="ECO:0000256" key="4">
    <source>
        <dbReference type="ARBA" id="ARBA00022695"/>
    </source>
</evidence>
<evidence type="ECO:0000256" key="1">
    <source>
        <dbReference type="ARBA" id="ARBA00022649"/>
    </source>
</evidence>
<sequence length="132" mass="15194">MRIEYQGGQDPIVHLEADLHESVEWAEQNERRRAFILSNAGSYYFKDRCDLAQLDEINWDAVRAKYWNACKEDKQAEFLVETSFPWTLVRRVGVRNAATRSMAAEAMQATDHQPAVAMLPGVALLMTGRRHR</sequence>
<dbReference type="EMBL" id="VXRY01000057">
    <property type="protein sequence ID" value="MXY32760.1"/>
    <property type="molecule type" value="Genomic_DNA"/>
</dbReference>
<keyword evidence="2" id="KW-0328">Glycosyltransferase</keyword>
<dbReference type="GO" id="GO:0016779">
    <property type="term" value="F:nucleotidyltransferase activity"/>
    <property type="evidence" value="ECO:0007669"/>
    <property type="project" value="UniProtKB-KW"/>
</dbReference>
<dbReference type="InterPro" id="IPR029494">
    <property type="entry name" value="DarT"/>
</dbReference>
<accession>A0A6B0XZA0</accession>
<dbReference type="Pfam" id="PF14487">
    <property type="entry name" value="DarT"/>
    <property type="match status" value="1"/>
</dbReference>
<organism evidence="8">
    <name type="scientific">Boseongicola sp. SB0664_bin_43</name>
    <dbReference type="NCBI Taxonomy" id="2604844"/>
    <lineage>
        <taxon>Bacteria</taxon>
        <taxon>Pseudomonadati</taxon>
        <taxon>Pseudomonadota</taxon>
        <taxon>Alphaproteobacteria</taxon>
        <taxon>Rhodobacterales</taxon>
        <taxon>Paracoccaceae</taxon>
        <taxon>Boseongicola</taxon>
    </lineage>
</organism>
<evidence type="ECO:0000313" key="8">
    <source>
        <dbReference type="EMBL" id="MXY32760.1"/>
    </source>
</evidence>
<proteinExistence type="inferred from homology"/>
<dbReference type="PROSITE" id="PS52018">
    <property type="entry name" value="DART"/>
    <property type="match status" value="1"/>
</dbReference>
<evidence type="ECO:0000256" key="6">
    <source>
        <dbReference type="PROSITE-ProRule" id="PRU01362"/>
    </source>
</evidence>
<keyword evidence="5 6" id="KW-0238">DNA-binding</keyword>
<keyword evidence="1 6" id="KW-1277">Toxin-antitoxin system</keyword>